<sequence length="820" mass="94868">MAETEGVLGGDQGPQGEAPETFKKSFLVQSGEELKSITNENLRRRLNLLHVATQGEVLNKEAWRQEYLSIMRKTADGEYPEEETAPFLARIQDHVEKTIELGEVVEKGAAAGGLAVAGLALGDEWVEAKAEAQKAKEERVTKERNVRDLDKFIDVHKVISTGKFQGKDVSDDDLRFLWNKRQDLYDEANSIGVFDQAREQILEKVKNSKWGDVRDNIEELSENLERNAMGMMAYDGIMAYREREDLHGIVGAGVRGIALQISDEGYKQVENDEEVLKRNNITKDAILRNRQRLGREAFMPLDFNPHDYVADAIKKQKSEEDQTYTKLRDERENQLQETLGDFLEKQVEISEEDRKAFFVRYEDQVRMLSEVFGHSSPEKEKENWVDLEYRQDFWTRFEPRSWPRFYEAMEVKERRIWDARWQLARAAFFKKIYSAFPEKQVENQDLTSMQKEHMEILYNIQGVREMLEEYTKMLISGRLTDSKGNSKSIWDITDETQFEDFRVTLRKGVLEKGKGFTSLGAKEADAVAWNLIWVTNLVESLDSRYGGYSSDYRHDGLPPAIVSDDIRSTLHPQEKFEDKSRKNQEWGAFGKWGKTQIESIVKRASRKNGIEDKDVGVTFNHAPLSRFWDWEKVKIEDMKDIDDIDRRREKKVYIRIYSPECYPTKALGSFWEEVPKVKVKDKEKTLLECLIDKDKIPWEDVNAASWIIYLPIKFNKAVKLSEYFAGKVPINMQEYGGVRKWADPLTDVYTRLGLKGKLNAKTFRNLKAWVVYASTGGVGNVESSRPSLNLSILGDRFPLEVALRHKNVRYLAKGDELDIV</sequence>
<keyword evidence="1" id="KW-0175">Coiled coil</keyword>
<comment type="caution">
    <text evidence="2">The sequence shown here is derived from an EMBL/GenBank/DDBJ whole genome shotgun (WGS) entry which is preliminary data.</text>
</comment>
<evidence type="ECO:0000313" key="3">
    <source>
        <dbReference type="Proteomes" id="UP000177855"/>
    </source>
</evidence>
<evidence type="ECO:0000256" key="1">
    <source>
        <dbReference type="SAM" id="Coils"/>
    </source>
</evidence>
<protein>
    <submittedName>
        <fullName evidence="2">Uncharacterized protein</fullName>
    </submittedName>
</protein>
<dbReference type="Proteomes" id="UP000177855">
    <property type="component" value="Unassembled WGS sequence"/>
</dbReference>
<proteinExistence type="predicted"/>
<dbReference type="STRING" id="1802532.A2210_00015"/>
<evidence type="ECO:0000313" key="2">
    <source>
        <dbReference type="EMBL" id="OGM76900.1"/>
    </source>
</evidence>
<reference evidence="2 3" key="1">
    <citation type="journal article" date="2016" name="Nat. Commun.">
        <title>Thousands of microbial genomes shed light on interconnected biogeochemical processes in an aquifer system.</title>
        <authorList>
            <person name="Anantharaman K."/>
            <person name="Brown C.T."/>
            <person name="Hug L.A."/>
            <person name="Sharon I."/>
            <person name="Castelle C.J."/>
            <person name="Probst A.J."/>
            <person name="Thomas B.C."/>
            <person name="Singh A."/>
            <person name="Wilkins M.J."/>
            <person name="Karaoz U."/>
            <person name="Brodie E.L."/>
            <person name="Williams K.H."/>
            <person name="Hubbard S.S."/>
            <person name="Banfield J.F."/>
        </authorList>
    </citation>
    <scope>NUCLEOTIDE SEQUENCE [LARGE SCALE GENOMIC DNA]</scope>
</reference>
<dbReference type="EMBL" id="MGHS01000015">
    <property type="protein sequence ID" value="OGM76900.1"/>
    <property type="molecule type" value="Genomic_DNA"/>
</dbReference>
<name>A0A1F8CKP3_9BACT</name>
<organism evidence="2 3">
    <name type="scientific">Candidatus Woesebacteria bacterium RIFOXYA1_FULL_40_18</name>
    <dbReference type="NCBI Taxonomy" id="1802532"/>
    <lineage>
        <taxon>Bacteria</taxon>
        <taxon>Candidatus Woeseibacteriota</taxon>
    </lineage>
</organism>
<dbReference type="AlphaFoldDB" id="A0A1F8CKP3"/>
<accession>A0A1F8CKP3</accession>
<gene>
    <name evidence="2" type="ORF">A2210_00015</name>
</gene>
<feature type="coiled-coil region" evidence="1">
    <location>
        <begin position="310"/>
        <end position="337"/>
    </location>
</feature>